<protein>
    <recommendedName>
        <fullName evidence="4">Zinc-ribbon domain-containing protein</fullName>
    </recommendedName>
</protein>
<proteinExistence type="predicted"/>
<gene>
    <name evidence="2" type="ORF">UR64_C0023G0010</name>
</gene>
<evidence type="ECO:0000313" key="3">
    <source>
        <dbReference type="Proteomes" id="UP000034952"/>
    </source>
</evidence>
<evidence type="ECO:0008006" key="4">
    <source>
        <dbReference type="Google" id="ProtNLM"/>
    </source>
</evidence>
<organism evidence="2 3">
    <name type="scientific">Candidatus Nomurabacteria bacterium GW2011_GWE1_35_16</name>
    <dbReference type="NCBI Taxonomy" id="1618761"/>
    <lineage>
        <taxon>Bacteria</taxon>
        <taxon>Candidatus Nomuraibacteriota</taxon>
    </lineage>
</organism>
<sequence length="54" mass="6406">MDEEEIIEEKTSADSHCPRCGLRSYDDICQNCGSPILNKTDDEEEDYDWREHKR</sequence>
<evidence type="ECO:0000256" key="1">
    <source>
        <dbReference type="SAM" id="MobiDB-lite"/>
    </source>
</evidence>
<comment type="caution">
    <text evidence="2">The sequence shown here is derived from an EMBL/GenBank/DDBJ whole genome shotgun (WGS) entry which is preliminary data.</text>
</comment>
<accession>A0A0G0DRG1</accession>
<dbReference type="EMBL" id="LBPY01000023">
    <property type="protein sequence ID" value="KKP65615.1"/>
    <property type="molecule type" value="Genomic_DNA"/>
</dbReference>
<name>A0A0G0DRG1_9BACT</name>
<dbReference type="Proteomes" id="UP000034952">
    <property type="component" value="Unassembled WGS sequence"/>
</dbReference>
<feature type="region of interest" description="Disordered" evidence="1">
    <location>
        <begin position="35"/>
        <end position="54"/>
    </location>
</feature>
<evidence type="ECO:0000313" key="2">
    <source>
        <dbReference type="EMBL" id="KKP65615.1"/>
    </source>
</evidence>
<dbReference type="AlphaFoldDB" id="A0A0G0DRG1"/>
<reference evidence="2 3" key="1">
    <citation type="journal article" date="2015" name="Nature">
        <title>rRNA introns, odd ribosomes, and small enigmatic genomes across a large radiation of phyla.</title>
        <authorList>
            <person name="Brown C.T."/>
            <person name="Hug L.A."/>
            <person name="Thomas B.C."/>
            <person name="Sharon I."/>
            <person name="Castelle C.J."/>
            <person name="Singh A."/>
            <person name="Wilkins M.J."/>
            <person name="Williams K.H."/>
            <person name="Banfield J.F."/>
        </authorList>
    </citation>
    <scope>NUCLEOTIDE SEQUENCE [LARGE SCALE GENOMIC DNA]</scope>
</reference>